<keyword evidence="3" id="KW-1185">Reference proteome</keyword>
<evidence type="ECO:0000313" key="2">
    <source>
        <dbReference type="EMBL" id="KAF9440042.1"/>
    </source>
</evidence>
<feature type="compositionally biased region" description="Polar residues" evidence="1">
    <location>
        <begin position="283"/>
        <end position="299"/>
    </location>
</feature>
<dbReference type="Proteomes" id="UP000807342">
    <property type="component" value="Unassembled WGS sequence"/>
</dbReference>
<name>A0A9P5WX50_9AGAR</name>
<gene>
    <name evidence="2" type="ORF">P691DRAFT_768379</name>
</gene>
<feature type="region of interest" description="Disordered" evidence="1">
    <location>
        <begin position="265"/>
        <end position="335"/>
    </location>
</feature>
<sequence>MSKHDHLPPQYYVDSKDCSLLPAYIHPNNSTIDRNLIAHGTVINTNLPSMDCSDGQFFHIHAPANLPAGDDLMHTVPAILFCKYLVYNADQLSSNPDPNRKRYPFGPPPGFQEFSVWFNSQPIKFKLLEWDFITGTFFYPSGGEMVDLNVIDLTPYADAFPPEKNDALISLNFMDSRGKILLDKILAMARSIAIGIVPPLRLTPWAIPVRDQALPGKIETSAPNTPVGLIGHITLSSLDPLAVPPSSLTLSEVVHTINPMQLMTTATPSSTTSTGIPGPANPTPQSILDQSGDDSNTNEGELIDYDNMMDDGTSRENLQNTMGGAGGDEGRVGAK</sequence>
<dbReference type="EMBL" id="MU152949">
    <property type="protein sequence ID" value="KAF9440042.1"/>
    <property type="molecule type" value="Genomic_DNA"/>
</dbReference>
<reference evidence="2" key="1">
    <citation type="submission" date="2020-11" db="EMBL/GenBank/DDBJ databases">
        <authorList>
            <consortium name="DOE Joint Genome Institute"/>
            <person name="Ahrendt S."/>
            <person name="Riley R."/>
            <person name="Andreopoulos W."/>
            <person name="Labutti K."/>
            <person name="Pangilinan J."/>
            <person name="Ruiz-Duenas F.J."/>
            <person name="Barrasa J.M."/>
            <person name="Sanchez-Garcia M."/>
            <person name="Camarero S."/>
            <person name="Miyauchi S."/>
            <person name="Serrano A."/>
            <person name="Linde D."/>
            <person name="Babiker R."/>
            <person name="Drula E."/>
            <person name="Ayuso-Fernandez I."/>
            <person name="Pacheco R."/>
            <person name="Padilla G."/>
            <person name="Ferreira P."/>
            <person name="Barriuso J."/>
            <person name="Kellner H."/>
            <person name="Castanera R."/>
            <person name="Alfaro M."/>
            <person name="Ramirez L."/>
            <person name="Pisabarro A.G."/>
            <person name="Kuo A."/>
            <person name="Tritt A."/>
            <person name="Lipzen A."/>
            <person name="He G."/>
            <person name="Yan M."/>
            <person name="Ng V."/>
            <person name="Cullen D."/>
            <person name="Martin F."/>
            <person name="Rosso M.-N."/>
            <person name="Henrissat B."/>
            <person name="Hibbett D."/>
            <person name="Martinez A.T."/>
            <person name="Grigoriev I.V."/>
        </authorList>
    </citation>
    <scope>NUCLEOTIDE SEQUENCE</scope>
    <source>
        <strain evidence="2">MF-IS2</strain>
    </source>
</reference>
<dbReference type="OrthoDB" id="3126650at2759"/>
<organism evidence="2 3">
    <name type="scientific">Macrolepiota fuliginosa MF-IS2</name>
    <dbReference type="NCBI Taxonomy" id="1400762"/>
    <lineage>
        <taxon>Eukaryota</taxon>
        <taxon>Fungi</taxon>
        <taxon>Dikarya</taxon>
        <taxon>Basidiomycota</taxon>
        <taxon>Agaricomycotina</taxon>
        <taxon>Agaricomycetes</taxon>
        <taxon>Agaricomycetidae</taxon>
        <taxon>Agaricales</taxon>
        <taxon>Agaricineae</taxon>
        <taxon>Agaricaceae</taxon>
        <taxon>Macrolepiota</taxon>
    </lineage>
</organism>
<evidence type="ECO:0000313" key="3">
    <source>
        <dbReference type="Proteomes" id="UP000807342"/>
    </source>
</evidence>
<proteinExistence type="predicted"/>
<dbReference type="AlphaFoldDB" id="A0A9P5WX50"/>
<comment type="caution">
    <text evidence="2">The sequence shown here is derived from an EMBL/GenBank/DDBJ whole genome shotgun (WGS) entry which is preliminary data.</text>
</comment>
<evidence type="ECO:0000256" key="1">
    <source>
        <dbReference type="SAM" id="MobiDB-lite"/>
    </source>
</evidence>
<feature type="compositionally biased region" description="Low complexity" evidence="1">
    <location>
        <begin position="265"/>
        <end position="278"/>
    </location>
</feature>
<accession>A0A9P5WX50</accession>
<protein>
    <submittedName>
        <fullName evidence="2">Uncharacterized protein</fullName>
    </submittedName>
</protein>